<dbReference type="Pfam" id="PF00881">
    <property type="entry name" value="Nitroreductase"/>
    <property type="match status" value="1"/>
</dbReference>
<dbReference type="KEGG" id="pbap:Pla133_10240"/>
<keyword evidence="6" id="KW-1185">Reference proteome</keyword>
<keyword evidence="3 5" id="KW-0560">Oxidoreductase</keyword>
<dbReference type="EC" id="1.5.1.39" evidence="5"/>
<dbReference type="Proteomes" id="UP000316921">
    <property type="component" value="Chromosome"/>
</dbReference>
<dbReference type="GO" id="GO:0008752">
    <property type="term" value="F:FMN reductase [NAD(P)H] activity"/>
    <property type="evidence" value="ECO:0007669"/>
    <property type="project" value="UniProtKB-EC"/>
</dbReference>
<organism evidence="5 6">
    <name type="scientific">Engelhardtia mirabilis</name>
    <dbReference type="NCBI Taxonomy" id="2528011"/>
    <lineage>
        <taxon>Bacteria</taxon>
        <taxon>Pseudomonadati</taxon>
        <taxon>Planctomycetota</taxon>
        <taxon>Planctomycetia</taxon>
        <taxon>Planctomycetia incertae sedis</taxon>
        <taxon>Engelhardtia</taxon>
    </lineage>
</organism>
<dbReference type="PANTHER" id="PTHR23026">
    <property type="entry name" value="NADPH NITROREDUCTASE"/>
    <property type="match status" value="1"/>
</dbReference>
<evidence type="ECO:0000256" key="1">
    <source>
        <dbReference type="ARBA" id="ARBA00022630"/>
    </source>
</evidence>
<dbReference type="InterPro" id="IPR050627">
    <property type="entry name" value="Nitroreductase/BluB"/>
</dbReference>
<evidence type="ECO:0000256" key="2">
    <source>
        <dbReference type="ARBA" id="ARBA00022643"/>
    </source>
</evidence>
<evidence type="ECO:0000313" key="5">
    <source>
        <dbReference type="EMBL" id="QDU65958.1"/>
    </source>
</evidence>
<dbReference type="InterPro" id="IPR029479">
    <property type="entry name" value="Nitroreductase"/>
</dbReference>
<keyword evidence="1" id="KW-0285">Flavoprotein</keyword>
<accession>A0A518BG59</accession>
<dbReference type="PANTHER" id="PTHR23026:SF90">
    <property type="entry name" value="IODOTYROSINE DEIODINASE 1"/>
    <property type="match status" value="1"/>
</dbReference>
<dbReference type="SUPFAM" id="SSF55469">
    <property type="entry name" value="FMN-dependent nitroreductase-like"/>
    <property type="match status" value="1"/>
</dbReference>
<evidence type="ECO:0000313" key="6">
    <source>
        <dbReference type="Proteomes" id="UP000316921"/>
    </source>
</evidence>
<dbReference type="EMBL" id="CP036287">
    <property type="protein sequence ID" value="QDU65958.1"/>
    <property type="molecule type" value="Genomic_DNA"/>
</dbReference>
<evidence type="ECO:0000256" key="3">
    <source>
        <dbReference type="ARBA" id="ARBA00023002"/>
    </source>
</evidence>
<dbReference type="AlphaFoldDB" id="A0A518BG59"/>
<gene>
    <name evidence="5" type="primary">nfrA2</name>
    <name evidence="5" type="ORF">Pla133_10240</name>
</gene>
<name>A0A518BG59_9BACT</name>
<evidence type="ECO:0000259" key="4">
    <source>
        <dbReference type="Pfam" id="PF00881"/>
    </source>
</evidence>
<proteinExistence type="predicted"/>
<sequence length="235" mass="26582">MTSPAGFDPEAAPRFVPFEDRYQPAETPEAAARAFYDVLRRRRSVREFSDRPVSRETIEWIVRSAHSAPSGANKQPWRFVAVSDPGLKHEIRLAAEAEEREFYRQRASERWLADLSPLGTDEDKAYLDVVPWLIVVFKLSRTDDDGQVYYGEESVGIATGFLLAAAQHAGLATLTHTPSPMRFLGELLGRPAHERAYMLIPVGYAADDCQVPEHALYRRPLDEVLIFDREGRPRA</sequence>
<feature type="domain" description="Nitroreductase" evidence="4">
    <location>
        <begin position="39"/>
        <end position="204"/>
    </location>
</feature>
<dbReference type="InterPro" id="IPR000415">
    <property type="entry name" value="Nitroreductase-like"/>
</dbReference>
<keyword evidence="2" id="KW-0288">FMN</keyword>
<dbReference type="CDD" id="cd02144">
    <property type="entry name" value="iodotyrosine_dehalogenase"/>
    <property type="match status" value="1"/>
</dbReference>
<dbReference type="RefSeq" id="WP_145063067.1">
    <property type="nucleotide sequence ID" value="NZ_CP036287.1"/>
</dbReference>
<dbReference type="Gene3D" id="3.40.109.10">
    <property type="entry name" value="NADH Oxidase"/>
    <property type="match status" value="1"/>
</dbReference>
<reference evidence="5 6" key="1">
    <citation type="submission" date="2019-02" db="EMBL/GenBank/DDBJ databases">
        <title>Deep-cultivation of Planctomycetes and their phenomic and genomic characterization uncovers novel biology.</title>
        <authorList>
            <person name="Wiegand S."/>
            <person name="Jogler M."/>
            <person name="Boedeker C."/>
            <person name="Pinto D."/>
            <person name="Vollmers J."/>
            <person name="Rivas-Marin E."/>
            <person name="Kohn T."/>
            <person name="Peeters S.H."/>
            <person name="Heuer A."/>
            <person name="Rast P."/>
            <person name="Oberbeckmann S."/>
            <person name="Bunk B."/>
            <person name="Jeske O."/>
            <person name="Meyerdierks A."/>
            <person name="Storesund J.E."/>
            <person name="Kallscheuer N."/>
            <person name="Luecker S."/>
            <person name="Lage O.M."/>
            <person name="Pohl T."/>
            <person name="Merkel B.J."/>
            <person name="Hornburger P."/>
            <person name="Mueller R.-W."/>
            <person name="Bruemmer F."/>
            <person name="Labrenz M."/>
            <person name="Spormann A.M."/>
            <person name="Op den Camp H."/>
            <person name="Overmann J."/>
            <person name="Amann R."/>
            <person name="Jetten M.S.M."/>
            <person name="Mascher T."/>
            <person name="Medema M.H."/>
            <person name="Devos D.P."/>
            <person name="Kaster A.-K."/>
            <person name="Ovreas L."/>
            <person name="Rohde M."/>
            <person name="Galperin M.Y."/>
            <person name="Jogler C."/>
        </authorList>
    </citation>
    <scope>NUCLEOTIDE SEQUENCE [LARGE SCALE GENOMIC DNA]</scope>
    <source>
        <strain evidence="5 6">Pla133</strain>
    </source>
</reference>
<protein>
    <submittedName>
        <fullName evidence="5">FMN reductase [NAD(P)H]</fullName>
        <ecNumber evidence="5">1.5.1.39</ecNumber>
    </submittedName>
</protein>